<evidence type="ECO:0000256" key="6">
    <source>
        <dbReference type="ARBA" id="ARBA00022918"/>
    </source>
</evidence>
<comment type="caution">
    <text evidence="8">The sequence shown here is derived from an EMBL/GenBank/DDBJ whole genome shotgun (WGS) entry which is preliminary data.</text>
</comment>
<dbReference type="PANTHER" id="PTHR37984:SF5">
    <property type="entry name" value="PROTEIN NYNRIN-LIKE"/>
    <property type="match status" value="1"/>
</dbReference>
<keyword evidence="3" id="KW-0540">Nuclease</keyword>
<dbReference type="InterPro" id="IPR043502">
    <property type="entry name" value="DNA/RNA_pol_sf"/>
</dbReference>
<dbReference type="Pfam" id="PF17917">
    <property type="entry name" value="RT_RNaseH"/>
    <property type="match status" value="1"/>
</dbReference>
<evidence type="ECO:0000256" key="2">
    <source>
        <dbReference type="ARBA" id="ARBA00022695"/>
    </source>
</evidence>
<evidence type="ECO:0000256" key="3">
    <source>
        <dbReference type="ARBA" id="ARBA00022722"/>
    </source>
</evidence>
<evidence type="ECO:0000256" key="1">
    <source>
        <dbReference type="ARBA" id="ARBA00022679"/>
    </source>
</evidence>
<keyword evidence="6" id="KW-0695">RNA-directed DNA polymerase</keyword>
<dbReference type="SUPFAM" id="SSF56672">
    <property type="entry name" value="DNA/RNA polymerases"/>
    <property type="match status" value="1"/>
</dbReference>
<dbReference type="EMBL" id="AVOT02022971">
    <property type="protein sequence ID" value="MBW0512755.1"/>
    <property type="molecule type" value="Genomic_DNA"/>
</dbReference>
<evidence type="ECO:0000256" key="4">
    <source>
        <dbReference type="ARBA" id="ARBA00022759"/>
    </source>
</evidence>
<dbReference type="PANTHER" id="PTHR37984">
    <property type="entry name" value="PROTEIN CBG26694"/>
    <property type="match status" value="1"/>
</dbReference>
<keyword evidence="1" id="KW-0808">Transferase</keyword>
<proteinExistence type="predicted"/>
<dbReference type="Proteomes" id="UP000765509">
    <property type="component" value="Unassembled WGS sequence"/>
</dbReference>
<evidence type="ECO:0000313" key="8">
    <source>
        <dbReference type="EMBL" id="MBW0512755.1"/>
    </source>
</evidence>
<feature type="domain" description="Reverse transcriptase RNase H-like" evidence="7">
    <location>
        <begin position="206"/>
        <end position="308"/>
    </location>
</feature>
<protein>
    <recommendedName>
        <fullName evidence="7">Reverse transcriptase RNase H-like domain-containing protein</fullName>
    </recommendedName>
</protein>
<gene>
    <name evidence="8" type="ORF">O181_052470</name>
</gene>
<dbReference type="InterPro" id="IPR050951">
    <property type="entry name" value="Retrovirus_Pol_polyprotein"/>
</dbReference>
<evidence type="ECO:0000259" key="7">
    <source>
        <dbReference type="Pfam" id="PF17917"/>
    </source>
</evidence>
<dbReference type="GO" id="GO:0004519">
    <property type="term" value="F:endonuclease activity"/>
    <property type="evidence" value="ECO:0007669"/>
    <property type="project" value="UniProtKB-KW"/>
</dbReference>
<dbReference type="GO" id="GO:0003964">
    <property type="term" value="F:RNA-directed DNA polymerase activity"/>
    <property type="evidence" value="ECO:0007669"/>
    <property type="project" value="UniProtKB-KW"/>
</dbReference>
<keyword evidence="5" id="KW-0378">Hydrolase</keyword>
<keyword evidence="4" id="KW-0255">Endonuclease</keyword>
<keyword evidence="9" id="KW-1185">Reference proteome</keyword>
<dbReference type="InterPro" id="IPR041373">
    <property type="entry name" value="RT_RNaseH"/>
</dbReference>
<name>A0A9Q3HSP2_9BASI</name>
<evidence type="ECO:0000313" key="9">
    <source>
        <dbReference type="Proteomes" id="UP000765509"/>
    </source>
</evidence>
<dbReference type="AlphaFoldDB" id="A0A9Q3HSP2"/>
<organism evidence="8 9">
    <name type="scientific">Austropuccinia psidii MF-1</name>
    <dbReference type="NCBI Taxonomy" id="1389203"/>
    <lineage>
        <taxon>Eukaryota</taxon>
        <taxon>Fungi</taxon>
        <taxon>Dikarya</taxon>
        <taxon>Basidiomycota</taxon>
        <taxon>Pucciniomycotina</taxon>
        <taxon>Pucciniomycetes</taxon>
        <taxon>Pucciniales</taxon>
        <taxon>Sphaerophragmiaceae</taxon>
        <taxon>Austropuccinia</taxon>
    </lineage>
</organism>
<sequence length="368" mass="42058">MEDHLLPIEGVQFSSASNNMYPLGRLDTNVVFTHPAGSLRINTEMAVIDDCTSQHIILGNDYLNTYGIYINNHKDRYFTLGENKRNKFSFSNILKQISVVSPDKDAYREEFVTDQLVEAQINPLLSSNMRHELIDVSYTYKSEFTSDNEPLGTIRGNEADITLTIDRPYPTVLRRPAYQESPRDREAFKKHIQESIQLGVLRKNIPLKLYIDASGDGLGTGLHQVKISGEKSTEGTVCYISRQINSTKDRYAARQMKCLCFLLTLKQLHYYIDGSDFEVITDCNAIKLLINMKSPNRNMLRWQIAIQECRYQMNMVHKEGYTHNNLDGLSRWALANNPDSPAYVPLEAEPRIPIEGIDITDIGTEFFE</sequence>
<keyword evidence="2" id="KW-0548">Nucleotidyltransferase</keyword>
<accession>A0A9Q3HSP2</accession>
<dbReference type="GO" id="GO:0016787">
    <property type="term" value="F:hydrolase activity"/>
    <property type="evidence" value="ECO:0007669"/>
    <property type="project" value="UniProtKB-KW"/>
</dbReference>
<evidence type="ECO:0000256" key="5">
    <source>
        <dbReference type="ARBA" id="ARBA00022801"/>
    </source>
</evidence>
<reference evidence="8" key="1">
    <citation type="submission" date="2021-03" db="EMBL/GenBank/DDBJ databases">
        <title>Draft genome sequence of rust myrtle Austropuccinia psidii MF-1, a brazilian biotype.</title>
        <authorList>
            <person name="Quecine M.C."/>
            <person name="Pachon D.M.R."/>
            <person name="Bonatelli M.L."/>
            <person name="Correr F.H."/>
            <person name="Franceschini L.M."/>
            <person name="Leite T.F."/>
            <person name="Margarido G.R.A."/>
            <person name="Almeida C.A."/>
            <person name="Ferrarezi J.A."/>
            <person name="Labate C.A."/>
        </authorList>
    </citation>
    <scope>NUCLEOTIDE SEQUENCE</scope>
    <source>
        <strain evidence="8">MF-1</strain>
    </source>
</reference>